<evidence type="ECO:0000313" key="1">
    <source>
        <dbReference type="EMBL" id="KAJ9074721.1"/>
    </source>
</evidence>
<accession>A0ACC2TJP8</accession>
<protein>
    <submittedName>
        <fullName evidence="1">Uncharacterized protein</fullName>
    </submittedName>
</protein>
<comment type="caution">
    <text evidence="1">The sequence shown here is derived from an EMBL/GenBank/DDBJ whole genome shotgun (WGS) entry which is preliminary data.</text>
</comment>
<dbReference type="EMBL" id="QTSX02002849">
    <property type="protein sequence ID" value="KAJ9074721.1"/>
    <property type="molecule type" value="Genomic_DNA"/>
</dbReference>
<sequence length="98" mass="10377">MPALGSSPLHPHSQVCRRCPPCWPGSPTPRPPTPPPQMRLPENTPASRPPHSHQPSATQAPASQSAARPPLAPEIQPITTRAPGEPIREGTPGQNNIT</sequence>
<organism evidence="1 2">
    <name type="scientific">Entomophthora muscae</name>
    <dbReference type="NCBI Taxonomy" id="34485"/>
    <lineage>
        <taxon>Eukaryota</taxon>
        <taxon>Fungi</taxon>
        <taxon>Fungi incertae sedis</taxon>
        <taxon>Zoopagomycota</taxon>
        <taxon>Entomophthoromycotina</taxon>
        <taxon>Entomophthoromycetes</taxon>
        <taxon>Entomophthorales</taxon>
        <taxon>Entomophthoraceae</taxon>
        <taxon>Entomophthora</taxon>
    </lineage>
</organism>
<name>A0ACC2TJP8_9FUNG</name>
<gene>
    <name evidence="1" type="ORF">DSO57_1003776</name>
</gene>
<reference evidence="1" key="1">
    <citation type="submission" date="2022-04" db="EMBL/GenBank/DDBJ databases">
        <title>Genome of the entomopathogenic fungus Entomophthora muscae.</title>
        <authorList>
            <person name="Elya C."/>
            <person name="Lovett B.R."/>
            <person name="Lee E."/>
            <person name="Macias A.M."/>
            <person name="Hajek A.E."/>
            <person name="De Bivort B.L."/>
            <person name="Kasson M.T."/>
            <person name="De Fine Licht H.H."/>
            <person name="Stajich J.E."/>
        </authorList>
    </citation>
    <scope>NUCLEOTIDE SEQUENCE</scope>
    <source>
        <strain evidence="1">Berkeley</strain>
    </source>
</reference>
<evidence type="ECO:0000313" key="2">
    <source>
        <dbReference type="Proteomes" id="UP001165960"/>
    </source>
</evidence>
<dbReference type="Proteomes" id="UP001165960">
    <property type="component" value="Unassembled WGS sequence"/>
</dbReference>
<keyword evidence="2" id="KW-1185">Reference proteome</keyword>
<proteinExistence type="predicted"/>